<organism evidence="2 3">
    <name type="scientific">Solidesulfovibrio magneticus (strain ATCC 700980 / DSM 13731 / RS-1)</name>
    <name type="common">Desulfovibrio magneticus</name>
    <dbReference type="NCBI Taxonomy" id="573370"/>
    <lineage>
        <taxon>Bacteria</taxon>
        <taxon>Pseudomonadati</taxon>
        <taxon>Thermodesulfobacteriota</taxon>
        <taxon>Desulfovibrionia</taxon>
        <taxon>Desulfovibrionales</taxon>
        <taxon>Desulfovibrionaceae</taxon>
        <taxon>Solidesulfovibrio</taxon>
    </lineage>
</organism>
<dbReference type="AlphaFoldDB" id="C4XNQ6"/>
<gene>
    <name evidence="2" type="ordered locus">DMR_15400</name>
</gene>
<dbReference type="InterPro" id="IPR038762">
    <property type="entry name" value="ABM_predict"/>
</dbReference>
<accession>C4XNQ6</accession>
<dbReference type="KEGG" id="dma:DMR_15400"/>
<dbReference type="Proteomes" id="UP000009071">
    <property type="component" value="Chromosome"/>
</dbReference>
<feature type="transmembrane region" description="Helical" evidence="1">
    <location>
        <begin position="126"/>
        <end position="144"/>
    </location>
</feature>
<keyword evidence="1" id="KW-0812">Transmembrane</keyword>
<dbReference type="PANTHER" id="PTHR40057:SF1">
    <property type="entry name" value="SLR1162 PROTEIN"/>
    <property type="match status" value="1"/>
</dbReference>
<feature type="transmembrane region" description="Helical" evidence="1">
    <location>
        <begin position="194"/>
        <end position="214"/>
    </location>
</feature>
<keyword evidence="3" id="KW-1185">Reference proteome</keyword>
<dbReference type="Gene3D" id="3.30.70.100">
    <property type="match status" value="1"/>
</dbReference>
<feature type="transmembrane region" description="Helical" evidence="1">
    <location>
        <begin position="151"/>
        <end position="174"/>
    </location>
</feature>
<sequence>MAPAMLDMRVSGASAIIVHHVPAAHRDWFMGWQAEVTAEIQGFPGYRRTDVYPPPGDQGGDFVAALHFEDEASLQAWLDSPKRARRVAQLREKTGEFDLRLVPGGFAPWFSDCAAGPGQAPPAWKTALVVLLGLYPTVMLLSLFPGAYTQGLGLAVAMLIGNALSVAALQWGVMPVLNVVSAPWLKADPAKSPWLAHGGLAVVLALLAGLCWLFRQVTG</sequence>
<keyword evidence="1" id="KW-1133">Transmembrane helix</keyword>
<evidence type="ECO:0000256" key="1">
    <source>
        <dbReference type="SAM" id="Phobius"/>
    </source>
</evidence>
<evidence type="ECO:0000313" key="2">
    <source>
        <dbReference type="EMBL" id="BAH75031.1"/>
    </source>
</evidence>
<dbReference type="SUPFAM" id="SSF54909">
    <property type="entry name" value="Dimeric alpha+beta barrel"/>
    <property type="match status" value="1"/>
</dbReference>
<evidence type="ECO:0000313" key="3">
    <source>
        <dbReference type="Proteomes" id="UP000009071"/>
    </source>
</evidence>
<dbReference type="EMBL" id="AP010904">
    <property type="protein sequence ID" value="BAH75031.1"/>
    <property type="molecule type" value="Genomic_DNA"/>
</dbReference>
<reference evidence="2 3" key="1">
    <citation type="journal article" date="2009" name="Genome Res.">
        <title>Whole genome sequence of Desulfovibrio magneticus strain RS-1 revealed common gene clusters in magnetotactic bacteria.</title>
        <authorList>
            <person name="Nakazawa H."/>
            <person name="Arakaki A."/>
            <person name="Narita-Yamada S."/>
            <person name="Yashiro I."/>
            <person name="Jinno K."/>
            <person name="Aoki N."/>
            <person name="Tsuruyama A."/>
            <person name="Okamura Y."/>
            <person name="Tanikawa S."/>
            <person name="Fujita N."/>
            <person name="Takeyama H."/>
            <person name="Matsunaga T."/>
        </authorList>
    </citation>
    <scope>NUCLEOTIDE SEQUENCE [LARGE SCALE GENOMIC DNA]</scope>
    <source>
        <strain evidence="3">ATCC 700980 / DSM 13731 / RS-1</strain>
    </source>
</reference>
<dbReference type="HOGENOM" id="CLU_075307_1_1_7"/>
<dbReference type="RefSeq" id="WP_015860237.1">
    <property type="nucleotide sequence ID" value="NC_012796.1"/>
</dbReference>
<dbReference type="STRING" id="573370.DMR_15400"/>
<dbReference type="InterPro" id="IPR011008">
    <property type="entry name" value="Dimeric_a/b-barrel"/>
</dbReference>
<keyword evidence="1" id="KW-0472">Membrane</keyword>
<proteinExistence type="predicted"/>
<name>C4XNQ6_SOLM1</name>
<protein>
    <submittedName>
        <fullName evidence="2">Hypothetical membrane protein</fullName>
    </submittedName>
</protein>
<dbReference type="PANTHER" id="PTHR40057">
    <property type="entry name" value="SLR1162 PROTEIN"/>
    <property type="match status" value="1"/>
</dbReference>
<dbReference type="eggNOG" id="COG3224">
    <property type="taxonomic scope" value="Bacteria"/>
</dbReference>